<organism evidence="1 2">
    <name type="scientific">Iodobacter fluviatilis</name>
    <dbReference type="NCBI Taxonomy" id="537"/>
    <lineage>
        <taxon>Bacteria</taxon>
        <taxon>Pseudomonadati</taxon>
        <taxon>Pseudomonadota</taxon>
        <taxon>Betaproteobacteria</taxon>
        <taxon>Neisseriales</taxon>
        <taxon>Chitinibacteraceae</taxon>
        <taxon>Iodobacter</taxon>
    </lineage>
</organism>
<dbReference type="InterPro" id="IPR024747">
    <property type="entry name" value="Pyridox_Oxase-rel"/>
</dbReference>
<dbReference type="RefSeq" id="WP_130107283.1">
    <property type="nucleotide sequence ID" value="NZ_CP025781.1"/>
</dbReference>
<dbReference type="EMBL" id="CP025781">
    <property type="protein sequence ID" value="QBC44762.1"/>
    <property type="molecule type" value="Genomic_DNA"/>
</dbReference>
<dbReference type="PANTHER" id="PTHR34071">
    <property type="entry name" value="5-NITROIMIDAZOLE ANTIBIOTICS RESISTANCE PROTEIN, NIMA-FAMILY-RELATED PROTEIN-RELATED"/>
    <property type="match status" value="1"/>
</dbReference>
<dbReference type="SUPFAM" id="SSF50475">
    <property type="entry name" value="FMN-binding split barrel"/>
    <property type="match status" value="1"/>
</dbReference>
<name>A0A7G3GCJ3_9NEIS</name>
<dbReference type="InterPro" id="IPR012349">
    <property type="entry name" value="Split_barrel_FMN-bd"/>
</dbReference>
<dbReference type="PANTHER" id="PTHR34071:SF2">
    <property type="entry name" value="FLAVIN-NUCLEOTIDE-BINDING PROTEIN"/>
    <property type="match status" value="1"/>
</dbReference>
<accession>A0A7G3GCJ3</accession>
<dbReference type="Gene3D" id="2.30.110.10">
    <property type="entry name" value="Electron Transport, Fmn-binding Protein, Chain A"/>
    <property type="match status" value="1"/>
</dbReference>
<reference evidence="1 2" key="1">
    <citation type="submission" date="2018-01" db="EMBL/GenBank/DDBJ databases">
        <title>Genome sequence of Iodobacter sp. strain PCH194 isolated from Indian Trans-Himalaya.</title>
        <authorList>
            <person name="Kumar V."/>
            <person name="Thakur V."/>
            <person name="Kumar S."/>
            <person name="Singh D."/>
        </authorList>
    </citation>
    <scope>NUCLEOTIDE SEQUENCE [LARGE SCALE GENOMIC DNA]</scope>
    <source>
        <strain evidence="1 2">PCH194</strain>
    </source>
</reference>
<evidence type="ECO:0000313" key="2">
    <source>
        <dbReference type="Proteomes" id="UP000515917"/>
    </source>
</evidence>
<keyword evidence="2" id="KW-1185">Reference proteome</keyword>
<protein>
    <submittedName>
        <fullName evidence="1">Flavin-nucleotide-binding protein</fullName>
    </submittedName>
</protein>
<dbReference type="AlphaFoldDB" id="A0A7G3GCJ3"/>
<proteinExistence type="predicted"/>
<dbReference type="KEGG" id="ifl:C1H71_15290"/>
<dbReference type="Proteomes" id="UP000515917">
    <property type="component" value="Chromosome"/>
</dbReference>
<evidence type="ECO:0000313" key="1">
    <source>
        <dbReference type="EMBL" id="QBC44762.1"/>
    </source>
</evidence>
<dbReference type="Pfam" id="PF12900">
    <property type="entry name" value="Pyridox_ox_2"/>
    <property type="match status" value="1"/>
</dbReference>
<gene>
    <name evidence="1" type="ORF">C1H71_15290</name>
</gene>
<sequence>MNAAPSSRTRIRRIPELAVYEREVLHGILDAGYLCHLAFQDENGSHCIPMAYWRINDALYIHGSNGSRLMKHLSSGAEVSIAISHLDGLVLARSAFNHSMNYRSVVIYGKFVTVIEAEQKMAALDAFMDKLAPGRKNEVRSGSKQELGATIVLKITLDEAAAKVRSGGAEDDTKDMHIEVWAGVLPFQTLQAKPVPNEDCKVDAPLYVACWQGGKQGQS</sequence>